<dbReference type="InterPro" id="IPR009057">
    <property type="entry name" value="Homeodomain-like_sf"/>
</dbReference>
<sequence length="229" mass="26011">MPIQRCPMVRWSYTTWDIEEMAWAPSPGDSFLLLKHLRLIKDANILANVPSLSRASKVESPVATRTAHVDTSHLQTSPINANTPTAFGSQTKDQPSKVYTRLTEEQTRSLERLFKKDPYPKTDMKKEYSRDLGLELHTVSNWFQNRRGKKKRHEAGQQSKTPLTSPRATPVTQDRSGIYKAILPTADRNSKLSLPSIRDRMDLRHLLTSQKVGANNITLHNPHSKLMSS</sequence>
<organism evidence="8 9">
    <name type="scientific">Amorphotheca resinae ATCC 22711</name>
    <dbReference type="NCBI Taxonomy" id="857342"/>
    <lineage>
        <taxon>Eukaryota</taxon>
        <taxon>Fungi</taxon>
        <taxon>Dikarya</taxon>
        <taxon>Ascomycota</taxon>
        <taxon>Pezizomycotina</taxon>
        <taxon>Leotiomycetes</taxon>
        <taxon>Helotiales</taxon>
        <taxon>Amorphothecaceae</taxon>
        <taxon>Amorphotheca</taxon>
    </lineage>
</organism>
<dbReference type="GO" id="GO:0005634">
    <property type="term" value="C:nucleus"/>
    <property type="evidence" value="ECO:0007669"/>
    <property type="project" value="UniProtKB-SubCell"/>
</dbReference>
<accession>A0A2T3B180</accession>
<dbReference type="InterPro" id="IPR017970">
    <property type="entry name" value="Homeobox_CS"/>
</dbReference>
<evidence type="ECO:0000256" key="6">
    <source>
        <dbReference type="SAM" id="MobiDB-lite"/>
    </source>
</evidence>
<name>A0A2T3B180_AMORE</name>
<feature type="region of interest" description="Disordered" evidence="6">
    <location>
        <begin position="68"/>
        <end position="97"/>
    </location>
</feature>
<dbReference type="InterPro" id="IPR052631">
    <property type="entry name" value="Paired_homeobox_Bicoid"/>
</dbReference>
<dbReference type="PANTHER" id="PTHR46255">
    <property type="entry name" value="SHORT STATURE HOMEOBOX"/>
    <property type="match status" value="1"/>
</dbReference>
<dbReference type="InParanoid" id="A0A2T3B180"/>
<dbReference type="EMBL" id="KZ679011">
    <property type="protein sequence ID" value="PSS18307.1"/>
    <property type="molecule type" value="Genomic_DNA"/>
</dbReference>
<protein>
    <recommendedName>
        <fullName evidence="7">Homeobox domain-containing protein</fullName>
    </recommendedName>
</protein>
<evidence type="ECO:0000256" key="5">
    <source>
        <dbReference type="RuleBase" id="RU000682"/>
    </source>
</evidence>
<evidence type="ECO:0000256" key="3">
    <source>
        <dbReference type="ARBA" id="ARBA00023242"/>
    </source>
</evidence>
<feature type="compositionally biased region" description="Polar residues" evidence="6">
    <location>
        <begin position="156"/>
        <end position="175"/>
    </location>
</feature>
<dbReference type="GO" id="GO:0000981">
    <property type="term" value="F:DNA-binding transcription factor activity, RNA polymerase II-specific"/>
    <property type="evidence" value="ECO:0007669"/>
    <property type="project" value="InterPro"/>
</dbReference>
<dbReference type="PROSITE" id="PS00027">
    <property type="entry name" value="HOMEOBOX_1"/>
    <property type="match status" value="1"/>
</dbReference>
<dbReference type="InterPro" id="IPR001356">
    <property type="entry name" value="HD"/>
</dbReference>
<keyword evidence="3 4" id="KW-0539">Nucleus</keyword>
<evidence type="ECO:0000256" key="1">
    <source>
        <dbReference type="ARBA" id="ARBA00023125"/>
    </source>
</evidence>
<proteinExistence type="predicted"/>
<evidence type="ECO:0000256" key="2">
    <source>
        <dbReference type="ARBA" id="ARBA00023155"/>
    </source>
</evidence>
<evidence type="ECO:0000313" key="8">
    <source>
        <dbReference type="EMBL" id="PSS18307.1"/>
    </source>
</evidence>
<evidence type="ECO:0000313" key="9">
    <source>
        <dbReference type="Proteomes" id="UP000241818"/>
    </source>
</evidence>
<dbReference type="AlphaFoldDB" id="A0A2T3B180"/>
<feature type="domain" description="Homeobox" evidence="7">
    <location>
        <begin position="93"/>
        <end position="153"/>
    </location>
</feature>
<gene>
    <name evidence="8" type="ORF">M430DRAFT_18912</name>
</gene>
<dbReference type="OrthoDB" id="2153080at2759"/>
<dbReference type="Pfam" id="PF00046">
    <property type="entry name" value="Homeodomain"/>
    <property type="match status" value="1"/>
</dbReference>
<feature type="compositionally biased region" description="Polar residues" evidence="6">
    <location>
        <begin position="72"/>
        <end position="93"/>
    </location>
</feature>
<dbReference type="Proteomes" id="UP000241818">
    <property type="component" value="Unassembled WGS sequence"/>
</dbReference>
<comment type="subcellular location">
    <subcellularLocation>
        <location evidence="4 5">Nucleus</location>
    </subcellularLocation>
</comment>
<dbReference type="RefSeq" id="XP_024720659.1">
    <property type="nucleotide sequence ID" value="XM_024863982.1"/>
</dbReference>
<feature type="region of interest" description="Disordered" evidence="6">
    <location>
        <begin position="144"/>
        <end position="175"/>
    </location>
</feature>
<dbReference type="SUPFAM" id="SSF46689">
    <property type="entry name" value="Homeodomain-like"/>
    <property type="match status" value="1"/>
</dbReference>
<reference evidence="8 9" key="1">
    <citation type="journal article" date="2018" name="New Phytol.">
        <title>Comparative genomics and transcriptomics depict ericoid mycorrhizal fungi as versatile saprotrophs and plant mutualists.</title>
        <authorList>
            <person name="Martino E."/>
            <person name="Morin E."/>
            <person name="Grelet G.A."/>
            <person name="Kuo A."/>
            <person name="Kohler A."/>
            <person name="Daghino S."/>
            <person name="Barry K.W."/>
            <person name="Cichocki N."/>
            <person name="Clum A."/>
            <person name="Dockter R.B."/>
            <person name="Hainaut M."/>
            <person name="Kuo R.C."/>
            <person name="LaButti K."/>
            <person name="Lindahl B.D."/>
            <person name="Lindquist E.A."/>
            <person name="Lipzen A."/>
            <person name="Khouja H.R."/>
            <person name="Magnuson J."/>
            <person name="Murat C."/>
            <person name="Ohm R.A."/>
            <person name="Singer S.W."/>
            <person name="Spatafora J.W."/>
            <person name="Wang M."/>
            <person name="Veneault-Fourrey C."/>
            <person name="Henrissat B."/>
            <person name="Grigoriev I.V."/>
            <person name="Martin F.M."/>
            <person name="Perotto S."/>
        </authorList>
    </citation>
    <scope>NUCLEOTIDE SEQUENCE [LARGE SCALE GENOMIC DNA]</scope>
    <source>
        <strain evidence="8 9">ATCC 22711</strain>
    </source>
</reference>
<keyword evidence="9" id="KW-1185">Reference proteome</keyword>
<keyword evidence="2 4" id="KW-0371">Homeobox</keyword>
<feature type="DNA-binding region" description="Homeobox" evidence="4">
    <location>
        <begin position="95"/>
        <end position="154"/>
    </location>
</feature>
<dbReference type="GeneID" id="36572063"/>
<keyword evidence="1 4" id="KW-0238">DNA-binding</keyword>
<dbReference type="Gene3D" id="1.10.10.60">
    <property type="entry name" value="Homeodomain-like"/>
    <property type="match status" value="1"/>
</dbReference>
<dbReference type="GO" id="GO:1990837">
    <property type="term" value="F:sequence-specific double-stranded DNA binding"/>
    <property type="evidence" value="ECO:0007669"/>
    <property type="project" value="TreeGrafter"/>
</dbReference>
<dbReference type="CDD" id="cd00086">
    <property type="entry name" value="homeodomain"/>
    <property type="match status" value="1"/>
</dbReference>
<dbReference type="STRING" id="857342.A0A2T3B180"/>
<evidence type="ECO:0000256" key="4">
    <source>
        <dbReference type="PROSITE-ProRule" id="PRU00108"/>
    </source>
</evidence>
<evidence type="ECO:0000259" key="7">
    <source>
        <dbReference type="PROSITE" id="PS50071"/>
    </source>
</evidence>
<dbReference type="PROSITE" id="PS50071">
    <property type="entry name" value="HOMEOBOX_2"/>
    <property type="match status" value="1"/>
</dbReference>
<dbReference type="SMART" id="SM00389">
    <property type="entry name" value="HOX"/>
    <property type="match status" value="1"/>
</dbReference>
<dbReference type="PANTHER" id="PTHR46255:SF3">
    <property type="entry name" value="HOMEOBOX DOMAIN-CONTAINING PROTEIN"/>
    <property type="match status" value="1"/>
</dbReference>